<feature type="domain" description="Mce/MlaD" evidence="8">
    <location>
        <begin position="760"/>
        <end position="819"/>
    </location>
</feature>
<evidence type="ECO:0000256" key="6">
    <source>
        <dbReference type="ARBA" id="ARBA00023136"/>
    </source>
</evidence>
<keyword evidence="10" id="KW-1185">Reference proteome</keyword>
<keyword evidence="4 7" id="KW-0812">Transmembrane</keyword>
<reference evidence="10" key="1">
    <citation type="submission" date="2017-01" db="EMBL/GenBank/DDBJ databases">
        <authorList>
            <person name="Varghese N."/>
            <person name="Submissions S."/>
        </authorList>
    </citation>
    <scope>NUCLEOTIDE SEQUENCE [LARGE SCALE GENOMIC DNA]</scope>
    <source>
        <strain evidence="10">DSM 22306</strain>
    </source>
</reference>
<feature type="domain" description="Mce/MlaD" evidence="8">
    <location>
        <begin position="156"/>
        <end position="216"/>
    </location>
</feature>
<dbReference type="PANTHER" id="PTHR30462">
    <property type="entry name" value="INTERMEMBRANE TRANSPORT PROTEIN PQIB-RELATED"/>
    <property type="match status" value="1"/>
</dbReference>
<feature type="domain" description="Mce/MlaD" evidence="8">
    <location>
        <begin position="277"/>
        <end position="367"/>
    </location>
</feature>
<sequence>MSDHDPIITRRHLPSAIWFLPLLAAIIAGWLVYKNYDGKGVLVEVVFDSASGLEANKTKVFYRGLPTGVVKELKIDKDLRRIKALIEMVPQTADSLTKNAQFWLVKPQVSLSGVRGLETLLSGSYISFQPGDLSGEFKRSFEALDQPPPPIKNSDGLYLTLTSDSARSVYQGAKVYFRDIEVGEVLSHALSPDGKKVLIETYIEPRFTYLIKSNTRFWNASGIRIKADLSKVDIQIGSLASIIAGGIHFSAPDETADPASNSQILPLYDDYEAAQDGIEVLLRFPGATELTEGASVQSRGIKIGRVKQVTLTDDFKSMDTVLLIDPRAQDLLKEGSRFWLQKPELSLEHLDQLSELLRGSYIELEPGQGAEKLSFTALDIAPAKRQLSMGKAIQLRTGQLGSVSKGSPILYRQLPVGEVLSYELDKTGKEVIIHAAIEQRYSYLIQTNSRFWNASGINFTANFDGLALRTESAAALLRGGIAFFNPAGNRKSNSTTSTKNTYPLYADYHQASEQGALTDQHLQNAFKIRLRALETGSLKAGDPILYKQIRVGKIVQATLNKDGKGVTLYGSIDPTYSHLINESSRFWNASGIKADFSLRHLSVRTESLETLVSGGIAFDTDYAADPVKPNHLFTLYSDRTTSIQQPLGVQVTFAAGKNIQPHADVRFKGQIIGKVATVDVTNEGKALRVNIDLFRDGHFLARQNSLFWIVEPAIRLSGIDNPAGILTGNYIEALPGEGQATFSFSGLPKPPAFQNKSGLNLTIHSPALGSLYKGSPLFYRQVPVGSVTGFDLNDKGEHVNIFINIKPEYALLVRHNSEFKNVSGVKIDFSLFGGINFQADSLETMIGGGISFTSPADSKPAESGDVFIIDEM</sequence>
<protein>
    <submittedName>
        <fullName evidence="9">Paraquat-inducible protein B</fullName>
    </submittedName>
</protein>
<evidence type="ECO:0000256" key="1">
    <source>
        <dbReference type="ARBA" id="ARBA00004533"/>
    </source>
</evidence>
<dbReference type="InterPro" id="IPR051800">
    <property type="entry name" value="PqiA-PqiB_transport"/>
</dbReference>
<dbReference type="RefSeq" id="WP_054341435.1">
    <property type="nucleotide sequence ID" value="NZ_FTOE01000013.1"/>
</dbReference>
<feature type="domain" description="Mce/MlaD" evidence="8">
    <location>
        <begin position="528"/>
        <end position="585"/>
    </location>
</feature>
<dbReference type="PANTHER" id="PTHR30462:SF0">
    <property type="entry name" value="INTERMEMBRANE TRANSPORT PROTEIN YEBT"/>
    <property type="match status" value="1"/>
</dbReference>
<evidence type="ECO:0000256" key="5">
    <source>
        <dbReference type="ARBA" id="ARBA00022989"/>
    </source>
</evidence>
<gene>
    <name evidence="9" type="ORF">SAMN05421760_11386</name>
</gene>
<feature type="domain" description="Mce/MlaD" evidence="8">
    <location>
        <begin position="40"/>
        <end position="131"/>
    </location>
</feature>
<dbReference type="GO" id="GO:0005886">
    <property type="term" value="C:plasma membrane"/>
    <property type="evidence" value="ECO:0007669"/>
    <property type="project" value="UniProtKB-SubCell"/>
</dbReference>
<dbReference type="EMBL" id="FTOE01000013">
    <property type="protein sequence ID" value="SIT07487.1"/>
    <property type="molecule type" value="Genomic_DNA"/>
</dbReference>
<evidence type="ECO:0000259" key="8">
    <source>
        <dbReference type="Pfam" id="PF02470"/>
    </source>
</evidence>
<feature type="transmembrane region" description="Helical" evidence="7">
    <location>
        <begin position="12"/>
        <end position="33"/>
    </location>
</feature>
<evidence type="ECO:0000313" key="9">
    <source>
        <dbReference type="EMBL" id="SIT07487.1"/>
    </source>
</evidence>
<dbReference type="Pfam" id="PF02470">
    <property type="entry name" value="MlaD"/>
    <property type="match status" value="6"/>
</dbReference>
<evidence type="ECO:0000313" key="10">
    <source>
        <dbReference type="Proteomes" id="UP000185999"/>
    </source>
</evidence>
<evidence type="ECO:0000256" key="4">
    <source>
        <dbReference type="ARBA" id="ARBA00022692"/>
    </source>
</evidence>
<organism evidence="9 10">
    <name type="scientific">Neptunomonas antarctica</name>
    <dbReference type="NCBI Taxonomy" id="619304"/>
    <lineage>
        <taxon>Bacteria</taxon>
        <taxon>Pseudomonadati</taxon>
        <taxon>Pseudomonadota</taxon>
        <taxon>Gammaproteobacteria</taxon>
        <taxon>Oceanospirillales</taxon>
        <taxon>Oceanospirillaceae</taxon>
        <taxon>Neptunomonas</taxon>
    </lineage>
</organism>
<keyword evidence="2" id="KW-1003">Cell membrane</keyword>
<dbReference type="OrthoDB" id="9806984at2"/>
<evidence type="ECO:0000256" key="2">
    <source>
        <dbReference type="ARBA" id="ARBA00022475"/>
    </source>
</evidence>
<keyword evidence="6 7" id="KW-0472">Membrane</keyword>
<dbReference type="InterPro" id="IPR003399">
    <property type="entry name" value="Mce/MlaD"/>
</dbReference>
<evidence type="ECO:0000256" key="3">
    <source>
        <dbReference type="ARBA" id="ARBA00022519"/>
    </source>
</evidence>
<accession>A0A1N7PAF3</accession>
<proteinExistence type="predicted"/>
<dbReference type="Proteomes" id="UP000185999">
    <property type="component" value="Unassembled WGS sequence"/>
</dbReference>
<keyword evidence="5 7" id="KW-1133">Transmembrane helix</keyword>
<dbReference type="STRING" id="619304.SAMN05421760_11386"/>
<dbReference type="AlphaFoldDB" id="A0A1N7PAF3"/>
<feature type="domain" description="Mce/MlaD" evidence="8">
    <location>
        <begin position="391"/>
        <end position="450"/>
    </location>
</feature>
<name>A0A1N7PAF3_9GAMM</name>
<comment type="subcellular location">
    <subcellularLocation>
        <location evidence="1">Cell inner membrane</location>
    </subcellularLocation>
</comment>
<keyword evidence="3" id="KW-0997">Cell inner membrane</keyword>
<evidence type="ECO:0000256" key="7">
    <source>
        <dbReference type="SAM" id="Phobius"/>
    </source>
</evidence>